<dbReference type="SUPFAM" id="SSF49562">
    <property type="entry name" value="C2 domain (Calcium/lipid-binding domain, CaLB)"/>
    <property type="match status" value="1"/>
</dbReference>
<dbReference type="OrthoDB" id="9947256at2759"/>
<reference evidence="3" key="2">
    <citation type="submission" date="2025-08" db="UniProtKB">
        <authorList>
            <consortium name="Ensembl"/>
        </authorList>
    </citation>
    <scope>IDENTIFICATION</scope>
</reference>
<feature type="compositionally biased region" description="Basic and acidic residues" evidence="1">
    <location>
        <begin position="1"/>
        <end position="11"/>
    </location>
</feature>
<reference evidence="3" key="1">
    <citation type="submission" date="2009-12" db="EMBL/GenBank/DDBJ databases">
        <title>The Genome Sequence of Anolis carolinensis (Green Anole Lizard).</title>
        <authorList>
            <consortium name="The Genome Sequencing Platform"/>
            <person name="Di Palma F."/>
            <person name="Alfoldi J."/>
            <person name="Heiman D."/>
            <person name="Young S."/>
            <person name="Grabherr M."/>
            <person name="Johnson J."/>
            <person name="Lander E.S."/>
            <person name="Lindblad-Toh K."/>
        </authorList>
    </citation>
    <scope>NUCLEOTIDE SEQUENCE [LARGE SCALE GENOMIC DNA]</scope>
    <source>
        <strain evidence="3">JBL SC #1</strain>
    </source>
</reference>
<evidence type="ECO:0000313" key="3">
    <source>
        <dbReference type="Ensembl" id="ENSACAP00000037144.1"/>
    </source>
</evidence>
<evidence type="ECO:0000259" key="2">
    <source>
        <dbReference type="PROSITE" id="PS50004"/>
    </source>
</evidence>
<feature type="compositionally biased region" description="Low complexity" evidence="1">
    <location>
        <begin position="14"/>
        <end position="26"/>
    </location>
</feature>
<proteinExistence type="predicted"/>
<dbReference type="InParanoid" id="A0A803TPK4"/>
<feature type="region of interest" description="Disordered" evidence="1">
    <location>
        <begin position="154"/>
        <end position="181"/>
    </location>
</feature>
<sequence length="467" mass="50705">MWLLDKVRSSSEDGTPPSASLSTSLSGQAAPFANILTPDRIPEFCIPPRLAPVSPPSRSPGSGFVPHRCLTETGLQAKEPFLPHLIQVESVEEEEEEEEDGTNSDPRSQAALSLPHFQKAQTSYGFCTLLESPHTRRKESIFHREGLDLGLSLPRSRSSSYSGRELTVPTQTTGPRFGSYSGRELTVPIHTTGPIAVRSLQELTIPTHTTGLRSGSYSGRELTVPIPTTGPIAVHSLQRQSQCVWDSDTTVSSTDSSPIGSPRLGQRWGSLFKALSHDGLLKSKSNGVRTGRTGSLSADESGSSTDSSPNATRRSSESLCEPSPRSYSVSALPVFPIELERLSRESVIHISPAAIVRLSSDYCPHNRRLRVRLISAEGLYPPSADPKGIHCCVSFALMPGKAQKQRSTGIKRSRNPIFKEDFFFVGLAEDDLYDFALRIKAVNKGSGVKRDLVLAESRVALHLLLAA</sequence>
<dbReference type="RefSeq" id="XP_008123932.1">
    <property type="nucleotide sequence ID" value="XM_008125725.2"/>
</dbReference>
<dbReference type="PROSITE" id="PS50004">
    <property type="entry name" value="C2"/>
    <property type="match status" value="1"/>
</dbReference>
<dbReference type="InterPro" id="IPR043549">
    <property type="entry name" value="C2C4C/C2C4D"/>
</dbReference>
<dbReference type="PANTHER" id="PTHR46291">
    <property type="entry name" value="C2 DOMAIN-CONTAINING PROTEIN"/>
    <property type="match status" value="1"/>
</dbReference>
<dbReference type="Gene3D" id="2.60.40.150">
    <property type="entry name" value="C2 domain"/>
    <property type="match status" value="1"/>
</dbReference>
<dbReference type="Ensembl" id="ENSACAT00000036960.1">
    <property type="protein sequence ID" value="ENSACAP00000037144.1"/>
    <property type="gene ID" value="ENSACAG00000041153.1"/>
</dbReference>
<evidence type="ECO:0000256" key="1">
    <source>
        <dbReference type="SAM" id="MobiDB-lite"/>
    </source>
</evidence>
<dbReference type="PANTHER" id="PTHR46291:SF8">
    <property type="entry name" value="C2 DOMAIN-CONTAINING PROTEIN"/>
    <property type="match status" value="1"/>
</dbReference>
<feature type="compositionally biased region" description="Low complexity" evidence="1">
    <location>
        <begin position="154"/>
        <end position="166"/>
    </location>
</feature>
<dbReference type="KEGG" id="acs:103282971"/>
<dbReference type="Pfam" id="PF00168">
    <property type="entry name" value="C2"/>
    <property type="match status" value="1"/>
</dbReference>
<dbReference type="InterPro" id="IPR035892">
    <property type="entry name" value="C2_domain_sf"/>
</dbReference>
<feature type="region of interest" description="Disordered" evidence="1">
    <location>
        <begin position="283"/>
        <end position="327"/>
    </location>
</feature>
<feature type="domain" description="C2" evidence="2">
    <location>
        <begin position="352"/>
        <end position="467"/>
    </location>
</feature>
<feature type="compositionally biased region" description="Low complexity" evidence="1">
    <location>
        <begin position="293"/>
        <end position="308"/>
    </location>
</feature>
<evidence type="ECO:0000313" key="4">
    <source>
        <dbReference type="Proteomes" id="UP000001646"/>
    </source>
</evidence>
<dbReference type="InterPro" id="IPR000008">
    <property type="entry name" value="C2_dom"/>
</dbReference>
<keyword evidence="4" id="KW-1185">Reference proteome</keyword>
<dbReference type="Proteomes" id="UP000001646">
    <property type="component" value="Unplaced"/>
</dbReference>
<gene>
    <name evidence="3" type="primary">LOC103282971</name>
</gene>
<accession>A0A803TPK4</accession>
<dbReference type="GeneID" id="103282971"/>
<dbReference type="GeneTree" id="ENSGT00940000162206"/>
<feature type="region of interest" description="Disordered" evidence="1">
    <location>
        <begin position="1"/>
        <end position="26"/>
    </location>
</feature>
<organism evidence="3 4">
    <name type="scientific">Anolis carolinensis</name>
    <name type="common">Green anole</name>
    <name type="synonym">American chameleon</name>
    <dbReference type="NCBI Taxonomy" id="28377"/>
    <lineage>
        <taxon>Eukaryota</taxon>
        <taxon>Metazoa</taxon>
        <taxon>Chordata</taxon>
        <taxon>Craniata</taxon>
        <taxon>Vertebrata</taxon>
        <taxon>Euteleostomi</taxon>
        <taxon>Lepidosauria</taxon>
        <taxon>Squamata</taxon>
        <taxon>Bifurcata</taxon>
        <taxon>Unidentata</taxon>
        <taxon>Episquamata</taxon>
        <taxon>Toxicofera</taxon>
        <taxon>Iguania</taxon>
        <taxon>Dactyloidae</taxon>
        <taxon>Anolis</taxon>
    </lineage>
</organism>
<reference evidence="3" key="3">
    <citation type="submission" date="2025-09" db="UniProtKB">
        <authorList>
            <consortium name="Ensembl"/>
        </authorList>
    </citation>
    <scope>IDENTIFICATION</scope>
</reference>
<feature type="region of interest" description="Disordered" evidence="1">
    <location>
        <begin position="90"/>
        <end position="109"/>
    </location>
</feature>
<dbReference type="FunCoup" id="A0A803TPK4">
    <property type="interactions" value="13"/>
</dbReference>
<dbReference type="AlphaFoldDB" id="A0A803TPK4"/>
<protein>
    <recommendedName>
        <fullName evidence="2">C2 domain-containing protein</fullName>
    </recommendedName>
</protein>
<name>A0A803TPK4_ANOCA</name>
<feature type="compositionally biased region" description="Acidic residues" evidence="1">
    <location>
        <begin position="90"/>
        <end position="102"/>
    </location>
</feature>